<dbReference type="InterPro" id="IPR036390">
    <property type="entry name" value="WH_DNA-bd_sf"/>
</dbReference>
<evidence type="ECO:0000256" key="3">
    <source>
        <dbReference type="ARBA" id="ARBA00023163"/>
    </source>
</evidence>
<dbReference type="PANTHER" id="PTHR43537">
    <property type="entry name" value="TRANSCRIPTIONAL REGULATOR, GNTR FAMILY"/>
    <property type="match status" value="1"/>
</dbReference>
<sequence>MDASRRVTPVAAPLRNLVVRALRQEILDDVMHPGDRLLESALCERYGVSRTVVREALRQLESERLITVLPNRGPIVSVLSVHDITSLYEVRGSLEGLAGELFARNASEADAVALINLLDKMESTYLHGDLRSRGSSKDTFYRILLAGGRNEILAEDLSRVHTRIGIFRHYAFLDEDRVSTSMLELRRIVDAAARQRDAARARAACEEHIRLAGELAIVEYRRRVPDLTHS</sequence>
<dbReference type="InterPro" id="IPR036388">
    <property type="entry name" value="WH-like_DNA-bd_sf"/>
</dbReference>
<dbReference type="InterPro" id="IPR008920">
    <property type="entry name" value="TF_FadR/GntR_C"/>
</dbReference>
<reference evidence="5 6" key="1">
    <citation type="submission" date="2019-08" db="EMBL/GenBank/DDBJ databases">
        <title>Bacterial whole genome sequence for Glaciihabitans sp. CHu50b-6-2.</title>
        <authorList>
            <person name="Jin L."/>
        </authorList>
    </citation>
    <scope>NUCLEOTIDE SEQUENCE [LARGE SCALE GENOMIC DNA]</scope>
    <source>
        <strain evidence="5 6">CHu50b-6-2</strain>
    </source>
</reference>
<gene>
    <name evidence="5" type="ORF">FVP33_00840</name>
</gene>
<dbReference type="PRINTS" id="PR00035">
    <property type="entry name" value="HTHGNTR"/>
</dbReference>
<keyword evidence="1" id="KW-0805">Transcription regulation</keyword>
<dbReference type="Proteomes" id="UP000321379">
    <property type="component" value="Unassembled WGS sequence"/>
</dbReference>
<dbReference type="PANTHER" id="PTHR43537:SF24">
    <property type="entry name" value="GLUCONATE OPERON TRANSCRIPTIONAL REPRESSOR"/>
    <property type="match status" value="1"/>
</dbReference>
<dbReference type="InterPro" id="IPR000524">
    <property type="entry name" value="Tscrpt_reg_HTH_GntR"/>
</dbReference>
<dbReference type="Gene3D" id="1.10.10.10">
    <property type="entry name" value="Winged helix-like DNA-binding domain superfamily/Winged helix DNA-binding domain"/>
    <property type="match status" value="1"/>
</dbReference>
<evidence type="ECO:0000256" key="2">
    <source>
        <dbReference type="ARBA" id="ARBA00023125"/>
    </source>
</evidence>
<dbReference type="PROSITE" id="PS50949">
    <property type="entry name" value="HTH_GNTR"/>
    <property type="match status" value="1"/>
</dbReference>
<protein>
    <submittedName>
        <fullName evidence="5">GntR family transcriptional regulator</fullName>
    </submittedName>
</protein>
<dbReference type="SMART" id="SM00895">
    <property type="entry name" value="FCD"/>
    <property type="match status" value="1"/>
</dbReference>
<dbReference type="RefSeq" id="WP_147781751.1">
    <property type="nucleotide sequence ID" value="NZ_VRMG01000002.1"/>
</dbReference>
<keyword evidence="6" id="KW-1185">Reference proteome</keyword>
<dbReference type="SUPFAM" id="SSF46785">
    <property type="entry name" value="Winged helix' DNA-binding domain"/>
    <property type="match status" value="1"/>
</dbReference>
<accession>A0A5C8UVF5</accession>
<keyword evidence="2" id="KW-0238">DNA-binding</keyword>
<dbReference type="GO" id="GO:0003677">
    <property type="term" value="F:DNA binding"/>
    <property type="evidence" value="ECO:0007669"/>
    <property type="project" value="UniProtKB-KW"/>
</dbReference>
<organism evidence="5 6">
    <name type="scientific">Lacisediminihabitans profunda</name>
    <dbReference type="NCBI Taxonomy" id="2594790"/>
    <lineage>
        <taxon>Bacteria</taxon>
        <taxon>Bacillati</taxon>
        <taxon>Actinomycetota</taxon>
        <taxon>Actinomycetes</taxon>
        <taxon>Micrococcales</taxon>
        <taxon>Microbacteriaceae</taxon>
        <taxon>Lacisediminihabitans</taxon>
    </lineage>
</organism>
<evidence type="ECO:0000256" key="1">
    <source>
        <dbReference type="ARBA" id="ARBA00023015"/>
    </source>
</evidence>
<dbReference type="Pfam" id="PF07729">
    <property type="entry name" value="FCD"/>
    <property type="match status" value="1"/>
</dbReference>
<evidence type="ECO:0000313" key="5">
    <source>
        <dbReference type="EMBL" id="TXN32654.1"/>
    </source>
</evidence>
<dbReference type="EMBL" id="VRMG01000002">
    <property type="protein sequence ID" value="TXN32654.1"/>
    <property type="molecule type" value="Genomic_DNA"/>
</dbReference>
<dbReference type="InterPro" id="IPR011711">
    <property type="entry name" value="GntR_C"/>
</dbReference>
<dbReference type="CDD" id="cd07377">
    <property type="entry name" value="WHTH_GntR"/>
    <property type="match status" value="1"/>
</dbReference>
<evidence type="ECO:0000313" key="6">
    <source>
        <dbReference type="Proteomes" id="UP000321379"/>
    </source>
</evidence>
<keyword evidence="3" id="KW-0804">Transcription</keyword>
<dbReference type="SUPFAM" id="SSF48008">
    <property type="entry name" value="GntR ligand-binding domain-like"/>
    <property type="match status" value="1"/>
</dbReference>
<dbReference type="SMART" id="SM00345">
    <property type="entry name" value="HTH_GNTR"/>
    <property type="match status" value="1"/>
</dbReference>
<dbReference type="Pfam" id="PF00392">
    <property type="entry name" value="GntR"/>
    <property type="match status" value="1"/>
</dbReference>
<dbReference type="GO" id="GO:0003700">
    <property type="term" value="F:DNA-binding transcription factor activity"/>
    <property type="evidence" value="ECO:0007669"/>
    <property type="project" value="InterPro"/>
</dbReference>
<dbReference type="AlphaFoldDB" id="A0A5C8UVF5"/>
<feature type="domain" description="HTH gntR-type" evidence="4">
    <location>
        <begin position="12"/>
        <end position="79"/>
    </location>
</feature>
<proteinExistence type="predicted"/>
<comment type="caution">
    <text evidence="5">The sequence shown here is derived from an EMBL/GenBank/DDBJ whole genome shotgun (WGS) entry which is preliminary data.</text>
</comment>
<evidence type="ECO:0000259" key="4">
    <source>
        <dbReference type="PROSITE" id="PS50949"/>
    </source>
</evidence>
<dbReference type="Gene3D" id="1.20.120.530">
    <property type="entry name" value="GntR ligand-binding domain-like"/>
    <property type="match status" value="1"/>
</dbReference>
<name>A0A5C8UVF5_9MICO</name>